<protein>
    <submittedName>
        <fullName evidence="2">Uncharacterized protein</fullName>
    </submittedName>
</protein>
<evidence type="ECO:0000313" key="2">
    <source>
        <dbReference type="EMBL" id="KAB8206936.1"/>
    </source>
</evidence>
<dbReference type="Proteomes" id="UP000326532">
    <property type="component" value="Unassembled WGS sequence"/>
</dbReference>
<feature type="transmembrane region" description="Helical" evidence="1">
    <location>
        <begin position="12"/>
        <end position="30"/>
    </location>
</feature>
<dbReference type="VEuPathDB" id="FungiDB:BDV34DRAFT_193070"/>
<keyword evidence="1" id="KW-0472">Membrane</keyword>
<dbReference type="AlphaFoldDB" id="A0A5N6DP51"/>
<keyword evidence="1" id="KW-0812">Transmembrane</keyword>
<name>A0A5N6DP51_ASPPA</name>
<dbReference type="EMBL" id="ML734960">
    <property type="protein sequence ID" value="KAB8206936.1"/>
    <property type="molecule type" value="Genomic_DNA"/>
</dbReference>
<accession>A0A5N6DP51</accession>
<reference evidence="2 3" key="1">
    <citation type="submission" date="2019-04" db="EMBL/GenBank/DDBJ databases">
        <title>Fungal friends and foes A comparative genomics study of 23 Aspergillus species from section Flavi.</title>
        <authorList>
            <consortium name="DOE Joint Genome Institute"/>
            <person name="Kjaerbolling I."/>
            <person name="Vesth T.C."/>
            <person name="Frisvad J.C."/>
            <person name="Nybo J.L."/>
            <person name="Theobald S."/>
            <person name="Kildgaard S."/>
            <person name="Petersen T.I."/>
            <person name="Kuo A."/>
            <person name="Sato A."/>
            <person name="Lyhne E.K."/>
            <person name="Kogle M.E."/>
            <person name="Wiebenga A."/>
            <person name="Kun R.S."/>
            <person name="Lubbers R.J."/>
            <person name="Makela M.R."/>
            <person name="Barry K."/>
            <person name="Chovatia M."/>
            <person name="Clum A."/>
            <person name="Daum C."/>
            <person name="Haridas S."/>
            <person name="He G."/>
            <person name="LaButti K."/>
            <person name="Lipzen A."/>
            <person name="Mondo S."/>
            <person name="Pangilinan J."/>
            <person name="Riley R."/>
            <person name="Salamov A."/>
            <person name="Simmons B.A."/>
            <person name="Magnuson J.K."/>
            <person name="Henrissat B."/>
            <person name="Mortensen U.H."/>
            <person name="Larsen T.O."/>
            <person name="De vries R.P."/>
            <person name="Grigoriev I.V."/>
            <person name="Machida M."/>
            <person name="Baker S.E."/>
            <person name="Andersen M.R."/>
        </authorList>
    </citation>
    <scope>NUCLEOTIDE SEQUENCE [LARGE SCALE GENOMIC DNA]</scope>
    <source>
        <strain evidence="2 3">CBS 117618</strain>
    </source>
</reference>
<keyword evidence="1" id="KW-1133">Transmembrane helix</keyword>
<gene>
    <name evidence="2" type="ORF">BDV34DRAFT_193070</name>
</gene>
<keyword evidence="3" id="KW-1185">Reference proteome</keyword>
<sequence>MLGCLNLISKMFSGVGVISMFVLVNVLFLSFSCCTILLSVLCLNLVVLVEAILV</sequence>
<evidence type="ECO:0000313" key="3">
    <source>
        <dbReference type="Proteomes" id="UP000326532"/>
    </source>
</evidence>
<organism evidence="2 3">
    <name type="scientific">Aspergillus parasiticus</name>
    <dbReference type="NCBI Taxonomy" id="5067"/>
    <lineage>
        <taxon>Eukaryota</taxon>
        <taxon>Fungi</taxon>
        <taxon>Dikarya</taxon>
        <taxon>Ascomycota</taxon>
        <taxon>Pezizomycotina</taxon>
        <taxon>Eurotiomycetes</taxon>
        <taxon>Eurotiomycetidae</taxon>
        <taxon>Eurotiales</taxon>
        <taxon>Aspergillaceae</taxon>
        <taxon>Aspergillus</taxon>
        <taxon>Aspergillus subgen. Circumdati</taxon>
    </lineage>
</organism>
<proteinExistence type="predicted"/>
<evidence type="ECO:0000256" key="1">
    <source>
        <dbReference type="SAM" id="Phobius"/>
    </source>
</evidence>